<organism evidence="2 3">
    <name type="scientific">Brevibacillus gelatini</name>
    <dbReference type="NCBI Taxonomy" id="1655277"/>
    <lineage>
        <taxon>Bacteria</taxon>
        <taxon>Bacillati</taxon>
        <taxon>Bacillota</taxon>
        <taxon>Bacilli</taxon>
        <taxon>Bacillales</taxon>
        <taxon>Paenibacillaceae</taxon>
        <taxon>Brevibacillus</taxon>
    </lineage>
</organism>
<gene>
    <name evidence="2" type="ORF">EDM57_17855</name>
</gene>
<feature type="domain" description="Transposase IS116/IS110/IS902 C-terminal" evidence="1">
    <location>
        <begin position="29"/>
        <end position="114"/>
    </location>
</feature>
<dbReference type="Pfam" id="PF02371">
    <property type="entry name" value="Transposase_20"/>
    <property type="match status" value="1"/>
</dbReference>
<dbReference type="GO" id="GO:0006313">
    <property type="term" value="P:DNA transposition"/>
    <property type="evidence" value="ECO:0007669"/>
    <property type="project" value="InterPro"/>
</dbReference>
<keyword evidence="3" id="KW-1185">Reference proteome</keyword>
<reference evidence="2 3" key="1">
    <citation type="submission" date="2018-10" db="EMBL/GenBank/DDBJ databases">
        <title>Phylogenomics of Brevibacillus.</title>
        <authorList>
            <person name="Dunlap C."/>
        </authorList>
    </citation>
    <scope>NUCLEOTIDE SEQUENCE [LARGE SCALE GENOMIC DNA]</scope>
    <source>
        <strain evidence="2 3">DSM 100115</strain>
    </source>
</reference>
<evidence type="ECO:0000313" key="3">
    <source>
        <dbReference type="Proteomes" id="UP000268829"/>
    </source>
</evidence>
<proteinExistence type="predicted"/>
<name>A0A3M8ASN9_9BACL</name>
<dbReference type="InterPro" id="IPR003346">
    <property type="entry name" value="Transposase_20"/>
</dbReference>
<sequence length="156" mass="17354">MIMEQIRFMEGQLQRLEEEIAERLSEFDHHLLTIPGIGPVLAASILAEIGDITRFQTPKQLAVFAGLDPAVRQSGQFTGTTNHISKRGSVYLRRALWLGANSARLYDPVFKSFYDDKISRGKHGKTALGAVSRKLSAVIFAILRDNQPYAPDLATK</sequence>
<dbReference type="OrthoDB" id="9790935at2"/>
<dbReference type="Proteomes" id="UP000268829">
    <property type="component" value="Unassembled WGS sequence"/>
</dbReference>
<dbReference type="AlphaFoldDB" id="A0A3M8ASN9"/>
<dbReference type="PANTHER" id="PTHR33055">
    <property type="entry name" value="TRANSPOSASE FOR INSERTION SEQUENCE ELEMENT IS1111A"/>
    <property type="match status" value="1"/>
</dbReference>
<accession>A0A3M8ASN9</accession>
<dbReference type="EMBL" id="RHHS01000042">
    <property type="protein sequence ID" value="RNB54211.1"/>
    <property type="molecule type" value="Genomic_DNA"/>
</dbReference>
<evidence type="ECO:0000313" key="2">
    <source>
        <dbReference type="EMBL" id="RNB54211.1"/>
    </source>
</evidence>
<dbReference type="InterPro" id="IPR047650">
    <property type="entry name" value="Transpos_IS110"/>
</dbReference>
<protein>
    <submittedName>
        <fullName evidence="2">IS110 family transposase</fullName>
    </submittedName>
</protein>
<comment type="caution">
    <text evidence="2">The sequence shown here is derived from an EMBL/GenBank/DDBJ whole genome shotgun (WGS) entry which is preliminary data.</text>
</comment>
<evidence type="ECO:0000259" key="1">
    <source>
        <dbReference type="Pfam" id="PF02371"/>
    </source>
</evidence>
<dbReference type="GO" id="GO:0004803">
    <property type="term" value="F:transposase activity"/>
    <property type="evidence" value="ECO:0007669"/>
    <property type="project" value="InterPro"/>
</dbReference>
<dbReference type="GO" id="GO:0003677">
    <property type="term" value="F:DNA binding"/>
    <property type="evidence" value="ECO:0007669"/>
    <property type="project" value="InterPro"/>
</dbReference>